<evidence type="ECO:0000313" key="3">
    <source>
        <dbReference type="EnsemblFungi" id="CEF86447"/>
    </source>
</evidence>
<accession>I1RLI9</accession>
<accession>A0A098DYN6</accession>
<dbReference type="InParanoid" id="I1RLI9"/>
<dbReference type="EnsemblFungi" id="CEF86447">
    <property type="protein sequence ID" value="CEF86447"/>
    <property type="gene ID" value="FGRRES_04792"/>
</dbReference>
<organism evidence="2 4">
    <name type="scientific">Gibberella zeae (strain ATCC MYA-4620 / CBS 123657 / FGSC 9075 / NRRL 31084 / PH-1)</name>
    <name type="common">Wheat head blight fungus</name>
    <name type="synonym">Fusarium graminearum</name>
    <dbReference type="NCBI Taxonomy" id="229533"/>
    <lineage>
        <taxon>Eukaryota</taxon>
        <taxon>Fungi</taxon>
        <taxon>Dikarya</taxon>
        <taxon>Ascomycota</taxon>
        <taxon>Pezizomycotina</taxon>
        <taxon>Sordariomycetes</taxon>
        <taxon>Hypocreomycetidae</taxon>
        <taxon>Hypocreales</taxon>
        <taxon>Nectriaceae</taxon>
        <taxon>Fusarium</taxon>
    </lineage>
</organism>
<protein>
    <submittedName>
        <fullName evidence="2">Chromosome 3, complete genome</fullName>
    </submittedName>
</protein>
<name>I1RLI9_GIBZE</name>
<gene>
    <name evidence="3" type="primary">FG04792.1</name>
    <name evidence="2" type="ORF">FGRAMPH1_01T16325</name>
</gene>
<dbReference type="Proteomes" id="UP000070720">
    <property type="component" value="Chromosome 3"/>
</dbReference>
<dbReference type="KEGG" id="fgr:FGSG_04792"/>
<evidence type="ECO:0000256" key="1">
    <source>
        <dbReference type="SAM" id="MobiDB-lite"/>
    </source>
</evidence>
<proteinExistence type="predicted"/>
<reference evidence="2 4" key="3">
    <citation type="journal article" date="2015" name="BMC Genomics">
        <title>The completed genome sequence of the pathogenic ascomycete fungus Fusarium graminearum.</title>
        <authorList>
            <person name="King R."/>
            <person name="Urban M."/>
            <person name="Hammond-Kosack M.C."/>
            <person name="Hassani-Pak K."/>
            <person name="Hammond-Kosack K.E."/>
        </authorList>
    </citation>
    <scope>NUCLEOTIDE SEQUENCE [LARGE SCALE GENOMIC DNA]</scope>
    <source>
        <strain evidence="4">ATCC MYA-4620 / CBS 123657 / FGSC 9075 / NRRL 31084 / PH-1</strain>
        <strain evidence="2">PH-1</strain>
    </source>
</reference>
<dbReference type="AlphaFoldDB" id="I1RLI9"/>
<evidence type="ECO:0000313" key="2">
    <source>
        <dbReference type="EMBL" id="CEF86447.1"/>
    </source>
</evidence>
<evidence type="ECO:0000313" key="4">
    <source>
        <dbReference type="Proteomes" id="UP000070720"/>
    </source>
</evidence>
<dbReference type="RefSeq" id="XP_011323238.1">
    <property type="nucleotide sequence ID" value="XM_011324936.1"/>
</dbReference>
<dbReference type="VEuPathDB" id="FungiDB:FGRAMPH1_01G16325"/>
<reference evidence="3 4" key="1">
    <citation type="journal article" date="2007" name="Science">
        <title>The Fusarium graminearum genome reveals a link between localized polymorphism and pathogen specialization.</title>
        <authorList>
            <person name="Cuomo C.A."/>
            <person name="Gueldener U."/>
            <person name="Xu J.-R."/>
            <person name="Trail F."/>
            <person name="Turgeon B.G."/>
            <person name="Di Pietro A."/>
            <person name="Walton J.D."/>
            <person name="Ma L.-J."/>
            <person name="Baker S.E."/>
            <person name="Rep M."/>
            <person name="Adam G."/>
            <person name="Antoniw J."/>
            <person name="Baldwin T."/>
            <person name="Calvo S.E."/>
            <person name="Chang Y.-L."/>
            <person name="DeCaprio D."/>
            <person name="Gale L.R."/>
            <person name="Gnerre S."/>
            <person name="Goswami R.S."/>
            <person name="Hammond-Kosack K."/>
            <person name="Harris L.J."/>
            <person name="Hilburn K."/>
            <person name="Kennell J.C."/>
            <person name="Kroken S."/>
            <person name="Magnuson J.K."/>
            <person name="Mannhaupt G."/>
            <person name="Mauceli E.W."/>
            <person name="Mewes H.-W."/>
            <person name="Mitterbauer R."/>
            <person name="Muehlbauer G."/>
            <person name="Muensterkoetter M."/>
            <person name="Nelson D."/>
            <person name="O'Donnell K."/>
            <person name="Ouellet T."/>
            <person name="Qi W."/>
            <person name="Quesneville H."/>
            <person name="Roncero M.I.G."/>
            <person name="Seong K.-Y."/>
            <person name="Tetko I.V."/>
            <person name="Urban M."/>
            <person name="Waalwijk C."/>
            <person name="Ward T.J."/>
            <person name="Yao J."/>
            <person name="Birren B.W."/>
            <person name="Kistler H.C."/>
        </authorList>
    </citation>
    <scope>NUCLEOTIDE SEQUENCE [LARGE SCALE GENOMIC DNA]</scope>
    <source>
        <strain evidence="4">ATCC MYA-4620 / CBS 123657 / FGSC 9075 / NRRL 31084 / PH-1</strain>
        <strain evidence="3">PH-1 / ATCC MYA-4620 / FGSC 9075 / NRRL 31084</strain>
    </source>
</reference>
<feature type="compositionally biased region" description="Basic and acidic residues" evidence="1">
    <location>
        <begin position="107"/>
        <end position="116"/>
    </location>
</feature>
<keyword evidence="4" id="KW-1185">Reference proteome</keyword>
<sequence length="131" mass="14294">MADDCVCGEVGQHIIQQTVLPSRETAVDSILILYEQFKPLARGVLKCSICSIDRSILLDVLHALERLIDLCSSAIASIDSGSTASENNLPEPMLRHGEESQNPTVSSKDHTNEKPRVVLGRAYNATDDSPY</sequence>
<reference evidence="3" key="4">
    <citation type="submission" date="2017-01" db="UniProtKB">
        <authorList>
            <consortium name="EnsemblFungi"/>
        </authorList>
    </citation>
    <scope>IDENTIFICATION</scope>
    <source>
        <strain evidence="3">PH-1 / ATCC MYA-4620 / FGSC 9075 / NRRL 31084</strain>
    </source>
</reference>
<dbReference type="EMBL" id="HG970334">
    <property type="protein sequence ID" value="CEF86447.1"/>
    <property type="molecule type" value="Genomic_DNA"/>
</dbReference>
<feature type="region of interest" description="Disordered" evidence="1">
    <location>
        <begin position="80"/>
        <end position="131"/>
    </location>
</feature>
<dbReference type="HOGENOM" id="CLU_1927811_0_0_1"/>
<reference evidence="3 4" key="2">
    <citation type="journal article" date="2010" name="Nature">
        <title>Comparative genomics reveals mobile pathogenicity chromosomes in Fusarium.</title>
        <authorList>
            <person name="Ma L.J."/>
            <person name="van der Does H.C."/>
            <person name="Borkovich K.A."/>
            <person name="Coleman J.J."/>
            <person name="Daboussi M.J."/>
            <person name="Di Pietro A."/>
            <person name="Dufresne M."/>
            <person name="Freitag M."/>
            <person name="Grabherr M."/>
            <person name="Henrissat B."/>
            <person name="Houterman P.M."/>
            <person name="Kang S."/>
            <person name="Shim W.B."/>
            <person name="Woloshuk C."/>
            <person name="Xie X."/>
            <person name="Xu J.R."/>
            <person name="Antoniw J."/>
            <person name="Baker S.E."/>
            <person name="Bluhm B.H."/>
            <person name="Breakspear A."/>
            <person name="Brown D.W."/>
            <person name="Butchko R.A."/>
            <person name="Chapman S."/>
            <person name="Coulson R."/>
            <person name="Coutinho P.M."/>
            <person name="Danchin E.G."/>
            <person name="Diener A."/>
            <person name="Gale L.R."/>
            <person name="Gardiner D.M."/>
            <person name="Goff S."/>
            <person name="Hammond-Kosack K.E."/>
            <person name="Hilburn K."/>
            <person name="Hua-Van A."/>
            <person name="Jonkers W."/>
            <person name="Kazan K."/>
            <person name="Kodira C.D."/>
            <person name="Koehrsen M."/>
            <person name="Kumar L."/>
            <person name="Lee Y.H."/>
            <person name="Li L."/>
            <person name="Manners J.M."/>
            <person name="Miranda-Saavedra D."/>
            <person name="Mukherjee M."/>
            <person name="Park G."/>
            <person name="Park J."/>
            <person name="Park S.Y."/>
            <person name="Proctor R.H."/>
            <person name="Regev A."/>
            <person name="Ruiz-Roldan M.C."/>
            <person name="Sain D."/>
            <person name="Sakthikumar S."/>
            <person name="Sykes S."/>
            <person name="Schwartz D.C."/>
            <person name="Turgeon B.G."/>
            <person name="Wapinski I."/>
            <person name="Yoder O."/>
            <person name="Young S."/>
            <person name="Zeng Q."/>
            <person name="Zhou S."/>
            <person name="Galagan J."/>
            <person name="Cuomo C.A."/>
            <person name="Kistler H.C."/>
            <person name="Rep M."/>
        </authorList>
    </citation>
    <scope>GENOME REANNOTATION</scope>
    <source>
        <strain evidence="4">ATCC MYA-4620 / CBS 123657 / FGSC 9075 / NRRL 31084 / PH-1</strain>
        <strain evidence="3">PH-1 / ATCC MYA-4620 / FGSC 9075 / NRRL 31084</strain>
    </source>
</reference>